<comment type="caution">
    <text evidence="2">The sequence shown here is derived from an EMBL/GenBank/DDBJ whole genome shotgun (WGS) entry which is preliminary data.</text>
</comment>
<evidence type="ECO:0000259" key="1">
    <source>
        <dbReference type="Pfam" id="PF07045"/>
    </source>
</evidence>
<gene>
    <name evidence="2" type="ORF">V2J18_00285</name>
</gene>
<dbReference type="Pfam" id="PF07045">
    <property type="entry name" value="DUF1330"/>
    <property type="match status" value="1"/>
</dbReference>
<name>A0ABU8CWH0_9GAMM</name>
<evidence type="ECO:0000313" key="3">
    <source>
        <dbReference type="Proteomes" id="UP001387215"/>
    </source>
</evidence>
<protein>
    <submittedName>
        <fullName evidence="2">DUF1330 domain-containing protein</fullName>
    </submittedName>
</protein>
<reference evidence="2 3" key="1">
    <citation type="submission" date="2024-02" db="EMBL/GenBank/DDBJ databases">
        <title>Lysobacter Genome Sequencing and Mining.</title>
        <authorList>
            <person name="Bierman J."/>
            <person name="Walker M.C."/>
        </authorList>
    </citation>
    <scope>NUCLEOTIDE SEQUENCE [LARGE SCALE GENOMIC DNA]</scope>
    <source>
        <strain evidence="2 3">PB6250</strain>
    </source>
</reference>
<dbReference type="SUPFAM" id="SSF54909">
    <property type="entry name" value="Dimeric alpha+beta barrel"/>
    <property type="match status" value="1"/>
</dbReference>
<dbReference type="EMBL" id="JBANDL010000002">
    <property type="protein sequence ID" value="MEI2453106.1"/>
    <property type="molecule type" value="Genomic_DNA"/>
</dbReference>
<dbReference type="InterPro" id="IPR010753">
    <property type="entry name" value="DUF1330"/>
</dbReference>
<keyword evidence="3" id="KW-1185">Reference proteome</keyword>
<proteinExistence type="predicted"/>
<sequence>MAAYVIFCITNVHDEERLAEYRCQVVPLLEATPGVKFFAGPMPLTVEKGPPITYGVVVECADLEAAKRWYYSEDYQRVAAIRHEASDGFAFIVASWTGPVH</sequence>
<dbReference type="Gene3D" id="3.30.70.100">
    <property type="match status" value="1"/>
</dbReference>
<dbReference type="RefSeq" id="WP_336130528.1">
    <property type="nucleotide sequence ID" value="NZ_JBANDL010000002.1"/>
</dbReference>
<feature type="domain" description="DUF1330" evidence="1">
    <location>
        <begin position="3"/>
        <end position="94"/>
    </location>
</feature>
<accession>A0ABU8CWH0</accession>
<dbReference type="InterPro" id="IPR011008">
    <property type="entry name" value="Dimeric_a/b-barrel"/>
</dbReference>
<dbReference type="Proteomes" id="UP001387215">
    <property type="component" value="Unassembled WGS sequence"/>
</dbReference>
<evidence type="ECO:0000313" key="2">
    <source>
        <dbReference type="EMBL" id="MEI2453106.1"/>
    </source>
</evidence>
<organism evidence="2 3">
    <name type="scientific">Lysobacter firmicutimachus</name>
    <dbReference type="NCBI Taxonomy" id="1792846"/>
    <lineage>
        <taxon>Bacteria</taxon>
        <taxon>Pseudomonadati</taxon>
        <taxon>Pseudomonadota</taxon>
        <taxon>Gammaproteobacteria</taxon>
        <taxon>Lysobacterales</taxon>
        <taxon>Lysobacteraceae</taxon>
        <taxon>Lysobacter</taxon>
    </lineage>
</organism>